<evidence type="ECO:0000256" key="2">
    <source>
        <dbReference type="ARBA" id="ARBA00006218"/>
    </source>
</evidence>
<dbReference type="InterPro" id="IPR024096">
    <property type="entry name" value="NO_sig/Golgi_transp_ligand-bd"/>
</dbReference>
<evidence type="ECO:0000256" key="3">
    <source>
        <dbReference type="SAM" id="Coils"/>
    </source>
</evidence>
<dbReference type="SUPFAM" id="SSF111126">
    <property type="entry name" value="Ligand-binding domain in the NO signalling and Golgi transport"/>
    <property type="match status" value="1"/>
</dbReference>
<evidence type="ECO:0000313" key="4">
    <source>
        <dbReference type="EMBL" id="KAK0411149.1"/>
    </source>
</evidence>
<evidence type="ECO:0008006" key="6">
    <source>
        <dbReference type="Google" id="ProtNLM"/>
    </source>
</evidence>
<dbReference type="PANTHER" id="PTHR12817">
    <property type="entry name" value="TRAFFICKING PROTEIN PARTICLE COMPLEX SUBUNIT 6B"/>
    <property type="match status" value="1"/>
</dbReference>
<dbReference type="FunFam" id="3.30.1380.20:FF:000021">
    <property type="entry name" value="TRansport Protein Particle"/>
    <property type="match status" value="1"/>
</dbReference>
<organism evidence="4 5">
    <name type="scientific">Steinernema hermaphroditum</name>
    <dbReference type="NCBI Taxonomy" id="289476"/>
    <lineage>
        <taxon>Eukaryota</taxon>
        <taxon>Metazoa</taxon>
        <taxon>Ecdysozoa</taxon>
        <taxon>Nematoda</taxon>
        <taxon>Chromadorea</taxon>
        <taxon>Rhabditida</taxon>
        <taxon>Tylenchina</taxon>
        <taxon>Panagrolaimomorpha</taxon>
        <taxon>Strongyloidoidea</taxon>
        <taxon>Steinernematidae</taxon>
        <taxon>Steinernema</taxon>
    </lineage>
</organism>
<protein>
    <recommendedName>
        <fullName evidence="6">Trafficking protein particle complex subunit 6B</fullName>
    </recommendedName>
</protein>
<dbReference type="InterPro" id="IPR037992">
    <property type="entry name" value="TRAPPC6/Trs33"/>
</dbReference>
<dbReference type="CDD" id="cd14944">
    <property type="entry name" value="TRAPPC6A_Trs33"/>
    <property type="match status" value="1"/>
</dbReference>
<dbReference type="AlphaFoldDB" id="A0AA39HTK1"/>
<dbReference type="Gene3D" id="3.30.1380.20">
    <property type="entry name" value="Trafficking protein particle complex subunit 3"/>
    <property type="match status" value="1"/>
</dbReference>
<dbReference type="EMBL" id="JAUCMV010000003">
    <property type="protein sequence ID" value="KAK0411149.1"/>
    <property type="molecule type" value="Genomic_DNA"/>
</dbReference>
<feature type="coiled-coil region" evidence="3">
    <location>
        <begin position="12"/>
        <end position="39"/>
    </location>
</feature>
<dbReference type="Proteomes" id="UP001175271">
    <property type="component" value="Unassembled WGS sequence"/>
</dbReference>
<keyword evidence="5" id="KW-1185">Reference proteome</keyword>
<proteinExistence type="inferred from homology"/>
<dbReference type="GO" id="GO:0005801">
    <property type="term" value="C:cis-Golgi network"/>
    <property type="evidence" value="ECO:0007669"/>
    <property type="project" value="TreeGrafter"/>
</dbReference>
<dbReference type="GO" id="GO:0006888">
    <property type="term" value="P:endoplasmic reticulum to Golgi vesicle-mediated transport"/>
    <property type="evidence" value="ECO:0007669"/>
    <property type="project" value="TreeGrafter"/>
</dbReference>
<evidence type="ECO:0000256" key="1">
    <source>
        <dbReference type="ARBA" id="ARBA00004222"/>
    </source>
</evidence>
<comment type="caution">
    <text evidence="4">The sequence shown here is derived from an EMBL/GenBank/DDBJ whole genome shotgun (WGS) entry which is preliminary data.</text>
</comment>
<gene>
    <name evidence="4" type="ORF">QR680_005511</name>
</gene>
<dbReference type="GO" id="GO:0005802">
    <property type="term" value="C:trans-Golgi network"/>
    <property type="evidence" value="ECO:0007669"/>
    <property type="project" value="TreeGrafter"/>
</dbReference>
<accession>A0AA39HTK1</accession>
<comment type="similarity">
    <text evidence="2">Belongs to the TRAPP small subunits family. BET3 subfamily.</text>
</comment>
<keyword evidence="3" id="KW-0175">Coiled coil</keyword>
<dbReference type="Pfam" id="PF04051">
    <property type="entry name" value="TRAPP"/>
    <property type="match status" value="1"/>
</dbReference>
<dbReference type="InterPro" id="IPR007194">
    <property type="entry name" value="TRAPP_component"/>
</dbReference>
<reference evidence="4" key="1">
    <citation type="submission" date="2023-06" db="EMBL/GenBank/DDBJ databases">
        <title>Genomic analysis of the entomopathogenic nematode Steinernema hermaphroditum.</title>
        <authorList>
            <person name="Schwarz E.M."/>
            <person name="Heppert J.K."/>
            <person name="Baniya A."/>
            <person name="Schwartz H.T."/>
            <person name="Tan C.-H."/>
            <person name="Antoshechkin I."/>
            <person name="Sternberg P.W."/>
            <person name="Goodrich-Blair H."/>
            <person name="Dillman A.R."/>
        </authorList>
    </citation>
    <scope>NUCLEOTIDE SEQUENCE</scope>
    <source>
        <strain evidence="4">PS9179</strain>
        <tissue evidence="4">Whole animal</tissue>
    </source>
</reference>
<dbReference type="PANTHER" id="PTHR12817:SF0">
    <property type="entry name" value="GEO08327P1"/>
    <property type="match status" value="1"/>
</dbReference>
<name>A0AA39HTK1_9BILA</name>
<comment type="subcellular location">
    <subcellularLocation>
        <location evidence="1">Golgi apparatus</location>
        <location evidence="1">cis-Golgi network</location>
    </subcellularLocation>
</comment>
<dbReference type="GO" id="GO:0030008">
    <property type="term" value="C:TRAPP complex"/>
    <property type="evidence" value="ECO:0007669"/>
    <property type="project" value="TreeGrafter"/>
</dbReference>
<sequence>MNSLNYGASFPFDFLHAEIVKYQQEKEQKEKEVRQQYSEKVNSGLDAEVLADSQLIQQLFEQGNAETRLESMGFRVGFALVEKIAKDVPRFSTELDVMKFICKEFWTSAFGKQVDNLRTNHQGVYVVQDNRFYTVSSFSESKQYLEEAAIYLSFPSGVIRGALQNLGVNSVVTNSCDTLPSVKFHVHIARPQ</sequence>
<evidence type="ECO:0000313" key="5">
    <source>
        <dbReference type="Proteomes" id="UP001175271"/>
    </source>
</evidence>